<dbReference type="PANTHER" id="PTHR48022">
    <property type="entry name" value="PLASTIDIC GLUCOSE TRANSPORTER 4"/>
    <property type="match status" value="1"/>
</dbReference>
<feature type="transmembrane region" description="Helical" evidence="7">
    <location>
        <begin position="306"/>
        <end position="329"/>
    </location>
</feature>
<reference evidence="9 10" key="1">
    <citation type="submission" date="2016-12" db="EMBL/GenBank/DDBJ databases">
        <title>The genomes of Aspergillus section Nigri reveals drivers in fungal speciation.</title>
        <authorList>
            <consortium name="DOE Joint Genome Institute"/>
            <person name="Vesth T.C."/>
            <person name="Nybo J."/>
            <person name="Theobald S."/>
            <person name="Brandl J."/>
            <person name="Frisvad J.C."/>
            <person name="Nielsen K.F."/>
            <person name="Lyhne E.K."/>
            <person name="Kogle M.E."/>
            <person name="Kuo A."/>
            <person name="Riley R."/>
            <person name="Clum A."/>
            <person name="Nolan M."/>
            <person name="Lipzen A."/>
            <person name="Salamov A."/>
            <person name="Henrissat B."/>
            <person name="Wiebenga A."/>
            <person name="De Vries R.P."/>
            <person name="Grigoriev I.V."/>
            <person name="Mortensen U.H."/>
            <person name="Andersen M.R."/>
            <person name="Baker S.E."/>
        </authorList>
    </citation>
    <scope>NUCLEOTIDE SEQUENCE [LARGE SCALE GENOMIC DNA]</scope>
    <source>
        <strain evidence="9 10">IBT 23096</strain>
    </source>
</reference>
<dbReference type="GO" id="GO:0005351">
    <property type="term" value="F:carbohydrate:proton symporter activity"/>
    <property type="evidence" value="ECO:0007669"/>
    <property type="project" value="TreeGrafter"/>
</dbReference>
<proteinExistence type="inferred from homology"/>
<dbReference type="GeneID" id="36553188"/>
<dbReference type="AlphaFoldDB" id="A0A2I2GJS3"/>
<gene>
    <name evidence="9" type="ORF">P170DRAFT_379576</name>
</gene>
<dbReference type="InterPro" id="IPR005828">
    <property type="entry name" value="MFS_sugar_transport-like"/>
</dbReference>
<dbReference type="GO" id="GO:0016020">
    <property type="term" value="C:membrane"/>
    <property type="evidence" value="ECO:0007669"/>
    <property type="project" value="UniProtKB-SubCell"/>
</dbReference>
<dbReference type="RefSeq" id="XP_024708422.1">
    <property type="nucleotide sequence ID" value="XM_024845489.1"/>
</dbReference>
<feature type="transmembrane region" description="Helical" evidence="7">
    <location>
        <begin position="178"/>
        <end position="203"/>
    </location>
</feature>
<dbReference type="EMBL" id="MSFO01000002">
    <property type="protein sequence ID" value="PLB53120.1"/>
    <property type="molecule type" value="Genomic_DNA"/>
</dbReference>
<dbReference type="Proteomes" id="UP000234275">
    <property type="component" value="Unassembled WGS sequence"/>
</dbReference>
<keyword evidence="4 7" id="KW-0812">Transmembrane</keyword>
<dbReference type="Pfam" id="PF00083">
    <property type="entry name" value="Sugar_tr"/>
    <property type="match status" value="1"/>
</dbReference>
<dbReference type="OrthoDB" id="65569at2759"/>
<dbReference type="PANTHER" id="PTHR48022:SF79">
    <property type="entry name" value="LACTOSE PERMEASE, PUTATIVE (AFU_ORTHOLOGUE AFUA_6G01860)-RELATED"/>
    <property type="match status" value="1"/>
</dbReference>
<dbReference type="STRING" id="1392250.A0A2I2GJS3"/>
<evidence type="ECO:0000256" key="2">
    <source>
        <dbReference type="ARBA" id="ARBA00010992"/>
    </source>
</evidence>
<comment type="caution">
    <text evidence="9">The sequence shown here is derived from an EMBL/GenBank/DDBJ whole genome shotgun (WGS) entry which is preliminary data.</text>
</comment>
<evidence type="ECO:0000313" key="9">
    <source>
        <dbReference type="EMBL" id="PLB53120.1"/>
    </source>
</evidence>
<evidence type="ECO:0000256" key="6">
    <source>
        <dbReference type="ARBA" id="ARBA00023136"/>
    </source>
</evidence>
<dbReference type="PROSITE" id="PS50850">
    <property type="entry name" value="MFS"/>
    <property type="match status" value="1"/>
</dbReference>
<accession>A0A2I2GJS3</accession>
<keyword evidence="10" id="KW-1185">Reference proteome</keyword>
<keyword evidence="3" id="KW-0813">Transport</keyword>
<evidence type="ECO:0000259" key="8">
    <source>
        <dbReference type="PROSITE" id="PS50850"/>
    </source>
</evidence>
<comment type="subcellular location">
    <subcellularLocation>
        <location evidence="1">Membrane</location>
        <topology evidence="1">Multi-pass membrane protein</topology>
    </subcellularLocation>
</comment>
<evidence type="ECO:0000313" key="10">
    <source>
        <dbReference type="Proteomes" id="UP000234275"/>
    </source>
</evidence>
<dbReference type="SUPFAM" id="SSF103473">
    <property type="entry name" value="MFS general substrate transporter"/>
    <property type="match status" value="1"/>
</dbReference>
<protein>
    <submittedName>
        <fullName evidence="9">General substrate transporter</fullName>
    </submittedName>
</protein>
<evidence type="ECO:0000256" key="3">
    <source>
        <dbReference type="ARBA" id="ARBA00022448"/>
    </source>
</evidence>
<dbReference type="Gene3D" id="1.20.1250.20">
    <property type="entry name" value="MFS general substrate transporter like domains"/>
    <property type="match status" value="1"/>
</dbReference>
<evidence type="ECO:0000256" key="4">
    <source>
        <dbReference type="ARBA" id="ARBA00022692"/>
    </source>
</evidence>
<dbReference type="InterPro" id="IPR020846">
    <property type="entry name" value="MFS_dom"/>
</dbReference>
<evidence type="ECO:0000256" key="1">
    <source>
        <dbReference type="ARBA" id="ARBA00004141"/>
    </source>
</evidence>
<feature type="transmembrane region" description="Helical" evidence="7">
    <location>
        <begin position="372"/>
        <end position="390"/>
    </location>
</feature>
<feature type="domain" description="Major facilitator superfamily (MFS) profile" evidence="8">
    <location>
        <begin position="57"/>
        <end position="495"/>
    </location>
</feature>
<keyword evidence="5 7" id="KW-1133">Transmembrane helix</keyword>
<feature type="transmembrane region" description="Helical" evidence="7">
    <location>
        <begin position="341"/>
        <end position="365"/>
    </location>
</feature>
<comment type="similarity">
    <text evidence="2">Belongs to the major facilitator superfamily. Sugar transporter (TC 2.A.1.1) family.</text>
</comment>
<evidence type="ECO:0000256" key="7">
    <source>
        <dbReference type="SAM" id="Phobius"/>
    </source>
</evidence>
<feature type="transmembrane region" description="Helical" evidence="7">
    <location>
        <begin position="473"/>
        <end position="491"/>
    </location>
</feature>
<dbReference type="InterPro" id="IPR050360">
    <property type="entry name" value="MFS_Sugar_Transporters"/>
</dbReference>
<feature type="transmembrane region" description="Helical" evidence="7">
    <location>
        <begin position="147"/>
        <end position="166"/>
    </location>
</feature>
<dbReference type="VEuPathDB" id="FungiDB:P170DRAFT_379576"/>
<organism evidence="9 10">
    <name type="scientific">Aspergillus steynii IBT 23096</name>
    <dbReference type="NCBI Taxonomy" id="1392250"/>
    <lineage>
        <taxon>Eukaryota</taxon>
        <taxon>Fungi</taxon>
        <taxon>Dikarya</taxon>
        <taxon>Ascomycota</taxon>
        <taxon>Pezizomycotina</taxon>
        <taxon>Eurotiomycetes</taxon>
        <taxon>Eurotiomycetidae</taxon>
        <taxon>Eurotiales</taxon>
        <taxon>Aspergillaceae</taxon>
        <taxon>Aspergillus</taxon>
        <taxon>Aspergillus subgen. Circumdati</taxon>
    </lineage>
</organism>
<keyword evidence="6 7" id="KW-0472">Membrane</keyword>
<feature type="transmembrane region" description="Helical" evidence="7">
    <location>
        <begin position="215"/>
        <end position="235"/>
    </location>
</feature>
<evidence type="ECO:0000256" key="5">
    <source>
        <dbReference type="ARBA" id="ARBA00022989"/>
    </source>
</evidence>
<dbReference type="InterPro" id="IPR036259">
    <property type="entry name" value="MFS_trans_sf"/>
</dbReference>
<name>A0A2I2GJS3_9EURO</name>
<dbReference type="FunFam" id="1.20.1250.20:FF:000134">
    <property type="entry name" value="MFS sugar transporter protein"/>
    <property type="match status" value="1"/>
</dbReference>
<feature type="transmembrane region" description="Helical" evidence="7">
    <location>
        <begin position="402"/>
        <end position="423"/>
    </location>
</feature>
<sequence length="537" mass="58808">MAKKTVHVMNEAEVDIKKAPEHVEEAVLASLTEDDIWKASKEALDIRSWTGFRLALILFVQGCNQAGYGVDWAVISGINAYEAWHDYFGFGTSGGTYGLINALMNIGNVCGAPFLAFSDVVGRRGINFTGNALVIAAAILQGCSTNLSMFMAGRFLMGFGSALLSSSQYMGEIAPVHLRGLMVGIFGACFQVGSLCMTAAMIGLSKMGGNWSWRIPLLLEALFPAIVCATIFFLTPESPRYYVMRGKPDAARRVVARYHTTSGDVNEPIVGMVVSQIEASIENDRAGYSSFWDYRVFFTRVVRFRLLVLFLYSVFQQWNGGGIITYYMVPALETIGVKGSIQQLGITLGTTATYFVFTAVGAIIIDRFRRRTLIFAGLATMIIFQTAVTITSWQYNVAGSKAAAALTILWIYLYQTCSALLIATMHNLYPVEILSLAMRAKGMGLYALIQGGAGAAQTYGISVGIEKIGYKIWVVYIAYNCIQLVLSYFVFPETYGLSLEEIDAVFETPGVAPVKMSLDIQKAKKERAEADRDDVRG</sequence>